<dbReference type="Proteomes" id="UP000256645">
    <property type="component" value="Unassembled WGS sequence"/>
</dbReference>
<dbReference type="InterPro" id="IPR011330">
    <property type="entry name" value="Glyco_hydro/deAcase_b/a-brl"/>
</dbReference>
<name>A0A3D8QFS6_9HELO</name>
<accession>A0A3D8QFS6</accession>
<reference evidence="1 2" key="1">
    <citation type="journal article" date="2018" name="IMA Fungus">
        <title>IMA Genome-F 9: Draft genome sequence of Annulohypoxylon stygium, Aspergillus mulundensis, Berkeleyomyces basicola (syn. Thielaviopsis basicola), Ceratocystis smalleyi, two Cercospora beticola strains, Coleophoma cylindrospora, Fusarium fracticaudum, Phialophora cf. hyalina, and Morchella septimelata.</title>
        <authorList>
            <person name="Wingfield B.D."/>
            <person name="Bills G.F."/>
            <person name="Dong Y."/>
            <person name="Huang W."/>
            <person name="Nel W.J."/>
            <person name="Swalarsk-Parry B.S."/>
            <person name="Vaghefi N."/>
            <person name="Wilken P.M."/>
            <person name="An Z."/>
            <person name="de Beer Z.W."/>
            <person name="De Vos L."/>
            <person name="Chen L."/>
            <person name="Duong T.A."/>
            <person name="Gao Y."/>
            <person name="Hammerbacher A."/>
            <person name="Kikkert J.R."/>
            <person name="Li Y."/>
            <person name="Li H."/>
            <person name="Li K."/>
            <person name="Li Q."/>
            <person name="Liu X."/>
            <person name="Ma X."/>
            <person name="Naidoo K."/>
            <person name="Pethybridge S.J."/>
            <person name="Sun J."/>
            <person name="Steenkamp E.T."/>
            <person name="van der Nest M.A."/>
            <person name="van Wyk S."/>
            <person name="Wingfield M.J."/>
            <person name="Xiong C."/>
            <person name="Yue Q."/>
            <person name="Zhang X."/>
        </authorList>
    </citation>
    <scope>NUCLEOTIDE SEQUENCE [LARGE SCALE GENOMIC DNA]</scope>
    <source>
        <strain evidence="1 2">BP6252</strain>
    </source>
</reference>
<dbReference type="GO" id="GO:0005975">
    <property type="term" value="P:carbohydrate metabolic process"/>
    <property type="evidence" value="ECO:0007669"/>
    <property type="project" value="InterPro"/>
</dbReference>
<organism evidence="1 2">
    <name type="scientific">Coleophoma cylindrospora</name>
    <dbReference type="NCBI Taxonomy" id="1849047"/>
    <lineage>
        <taxon>Eukaryota</taxon>
        <taxon>Fungi</taxon>
        <taxon>Dikarya</taxon>
        <taxon>Ascomycota</taxon>
        <taxon>Pezizomycotina</taxon>
        <taxon>Leotiomycetes</taxon>
        <taxon>Helotiales</taxon>
        <taxon>Dermateaceae</taxon>
        <taxon>Coleophoma</taxon>
    </lineage>
</organism>
<sequence length="275" mass="30166">MEDIVKKVEINCDMGEGFGKWKMGPDEELMKMIDVANIACGFHAGDPSLMLKTVKLAKAHGVKAGAHPGLQGKIWTLAVFLVSDPRNADLFGFGRRQMVIDPADMYAMILYQVGALKAFLDAEGVPLNHIKPHGELFHYMQRDLTICRAVLEACALFKVPVYGAKGADEEKAICEELGLPFIEEAYVDVAYDKNAKLIPIGQFKMVTPEEINTKVLSIGRTDASVDVEGNKLPLNFGGKPFSICLHSDMPTALENMKAARKAVDVLNAEKFPNVK</sequence>
<dbReference type="Pfam" id="PF03746">
    <property type="entry name" value="LamB_YcsF"/>
    <property type="match status" value="2"/>
</dbReference>
<dbReference type="PANTHER" id="PTHR30292">
    <property type="entry name" value="UNCHARACTERIZED PROTEIN YBGL-RELATED"/>
    <property type="match status" value="1"/>
</dbReference>
<evidence type="ECO:0000313" key="1">
    <source>
        <dbReference type="EMBL" id="RDW60682.1"/>
    </source>
</evidence>
<dbReference type="SUPFAM" id="SSF88713">
    <property type="entry name" value="Glycoside hydrolase/deacetylase"/>
    <property type="match status" value="1"/>
</dbReference>
<keyword evidence="2" id="KW-1185">Reference proteome</keyword>
<dbReference type="InterPro" id="IPR005501">
    <property type="entry name" value="LamB/YcsF/PxpA-like"/>
</dbReference>
<dbReference type="Gene3D" id="3.20.20.370">
    <property type="entry name" value="Glycoside hydrolase/deacetylase"/>
    <property type="match status" value="2"/>
</dbReference>
<dbReference type="OrthoDB" id="5295431at2759"/>
<proteinExistence type="predicted"/>
<dbReference type="EMBL" id="PDLM01000015">
    <property type="protein sequence ID" value="RDW60682.1"/>
    <property type="molecule type" value="Genomic_DNA"/>
</dbReference>
<dbReference type="PANTHER" id="PTHR30292:SF0">
    <property type="entry name" value="5-OXOPROLINASE SUBUNIT A"/>
    <property type="match status" value="1"/>
</dbReference>
<protein>
    <submittedName>
        <fullName evidence="1">LamB</fullName>
    </submittedName>
</protein>
<gene>
    <name evidence="1" type="ORF">BP6252_12065</name>
</gene>
<comment type="caution">
    <text evidence="1">The sequence shown here is derived from an EMBL/GenBank/DDBJ whole genome shotgun (WGS) entry which is preliminary data.</text>
</comment>
<evidence type="ECO:0000313" key="2">
    <source>
        <dbReference type="Proteomes" id="UP000256645"/>
    </source>
</evidence>
<dbReference type="STRING" id="1849047.A0A3D8QFS6"/>
<dbReference type="AlphaFoldDB" id="A0A3D8QFS6"/>